<dbReference type="AlphaFoldDB" id="A0A1F5Z6U3"/>
<sequence length="68" mass="7818">MFKNVIAPVQAWLISQGRCVGCGKSLKSGKRVKEISQEERVTCKYCGRIYLFDVTKRIYRRAPVPVKK</sequence>
<proteinExistence type="predicted"/>
<evidence type="ECO:0000313" key="2">
    <source>
        <dbReference type="Proteomes" id="UP000177354"/>
    </source>
</evidence>
<dbReference type="Proteomes" id="UP000177354">
    <property type="component" value="Unassembled WGS sequence"/>
</dbReference>
<name>A0A1F5Z6U3_9BACT</name>
<comment type="caution">
    <text evidence="1">The sequence shown here is derived from an EMBL/GenBank/DDBJ whole genome shotgun (WGS) entry which is preliminary data.</text>
</comment>
<gene>
    <name evidence="1" type="ORF">A2777_01780</name>
</gene>
<organism evidence="1 2">
    <name type="scientific">Candidatus Gottesmanbacteria bacterium RIFCSPHIGHO2_01_FULL_40_15</name>
    <dbReference type="NCBI Taxonomy" id="1798376"/>
    <lineage>
        <taxon>Bacteria</taxon>
        <taxon>Candidatus Gottesmaniibacteriota</taxon>
    </lineage>
</organism>
<accession>A0A1F5Z6U3</accession>
<evidence type="ECO:0000313" key="1">
    <source>
        <dbReference type="EMBL" id="OGG08095.1"/>
    </source>
</evidence>
<dbReference type="EMBL" id="MFJF01000005">
    <property type="protein sequence ID" value="OGG08095.1"/>
    <property type="molecule type" value="Genomic_DNA"/>
</dbReference>
<protein>
    <submittedName>
        <fullName evidence="1">Uncharacterized protein</fullName>
    </submittedName>
</protein>
<reference evidence="1 2" key="1">
    <citation type="journal article" date="2016" name="Nat. Commun.">
        <title>Thousands of microbial genomes shed light on interconnected biogeochemical processes in an aquifer system.</title>
        <authorList>
            <person name="Anantharaman K."/>
            <person name="Brown C.T."/>
            <person name="Hug L.A."/>
            <person name="Sharon I."/>
            <person name="Castelle C.J."/>
            <person name="Probst A.J."/>
            <person name="Thomas B.C."/>
            <person name="Singh A."/>
            <person name="Wilkins M.J."/>
            <person name="Karaoz U."/>
            <person name="Brodie E.L."/>
            <person name="Williams K.H."/>
            <person name="Hubbard S.S."/>
            <person name="Banfield J.F."/>
        </authorList>
    </citation>
    <scope>NUCLEOTIDE SEQUENCE [LARGE SCALE GENOMIC DNA]</scope>
</reference>